<feature type="region of interest" description="Disordered" evidence="1">
    <location>
        <begin position="80"/>
        <end position="99"/>
    </location>
</feature>
<protein>
    <recommendedName>
        <fullName evidence="3">At1g61320/AtMIF1 LRR domain-containing protein</fullName>
    </recommendedName>
</protein>
<evidence type="ECO:0000313" key="4">
    <source>
        <dbReference type="EnsemblPlants" id="OPUNC06G22940.1"/>
    </source>
</evidence>
<dbReference type="EnsemblPlants" id="OPUNC06G22940.1">
    <property type="protein sequence ID" value="OPUNC06G22940.1"/>
    <property type="gene ID" value="OPUNC06G22940"/>
</dbReference>
<dbReference type="InterPro" id="IPR053772">
    <property type="entry name" value="At1g61320/At1g61330-like"/>
</dbReference>
<dbReference type="PANTHER" id="PTHR34145">
    <property type="entry name" value="OS02G0105600 PROTEIN"/>
    <property type="match status" value="1"/>
</dbReference>
<name>A0A0E0LEV2_ORYPU</name>
<dbReference type="SUPFAM" id="SSF52047">
    <property type="entry name" value="RNI-like"/>
    <property type="match status" value="2"/>
</dbReference>
<organism evidence="4">
    <name type="scientific">Oryza punctata</name>
    <name type="common">Red rice</name>
    <dbReference type="NCBI Taxonomy" id="4537"/>
    <lineage>
        <taxon>Eukaryota</taxon>
        <taxon>Viridiplantae</taxon>
        <taxon>Streptophyta</taxon>
        <taxon>Embryophyta</taxon>
        <taxon>Tracheophyta</taxon>
        <taxon>Spermatophyta</taxon>
        <taxon>Magnoliopsida</taxon>
        <taxon>Liliopsida</taxon>
        <taxon>Poales</taxon>
        <taxon>Poaceae</taxon>
        <taxon>BOP clade</taxon>
        <taxon>Oryzoideae</taxon>
        <taxon>Oryzeae</taxon>
        <taxon>Oryzinae</taxon>
        <taxon>Oryza</taxon>
    </lineage>
</organism>
<sequence length="2102" mass="236607">MVKRQREEQPATASQSGDDDSNSDQWMDYLDLDGGEEAAVDDDRNLEPPEKDAQAATASQSGDDSNSDHWMDYLDLDGGEETEEVDDDRNLAPPEKDAEAVKVDGDRITALQEKARVRILDFLPIKSVILMGSLSKRWREMYSLYWRGVAVDVKLPSDGDALSKLEERAEQEPKRRLRYFSLLVEGTTTVKYFKSCLKHAGECSPEVIHIGDQRQNPKWKHKFHVNETSQQLVRLSLIGVAFANFQNKRLDGVSFPMLEEIHIKACQFNRTGYVDLKNLVGLCPNLRVLDVRDCKTIWEINVEQSGEHLMSLTVMDCPLNRRLTAGQHLRRLRSFRYRANFVEYGFTLPDNDSLTDLFISIPQYQSTLGRKNSFKRLPDLSNLTFLTLCSTSLRALTLAGNTIQTSLRSLRELQLLMFELEPINLSDVREFLNTCGYYPQLTKLFVQLPETDSKITQNTSSENVEGEQQDGFEKLDVVKMTNFKYDWNEIQLLQFLFQKAKLLQKLILVRPKPVPADRVLRLQVPANVQSSHFIQNSLPRRRSSPFRPSPLPLNNSFKDFPGLSNLTALTLCKASLRAMCVSLLSNANQEILTSLRGLQLIMSELEPDNLRNICAFLNTCLHPQLDRLFVQDSVTLPEQETRSVQKGIAEMVQGKQQDGLEKLDVVKMAIFKYDWNEIQLLQFLFNKRLRLILFFSAAAAAIQGCSRRCGGLVVPYPFGFSGSCPILLSYNDGDNKSTAALLRPTNATTTDHSYTVVSFNSTTPPPPPSPSRRPANAPYGISSSTSLFLRDRQNATSAICSIPVEPMRRSTPSHRGGGGGNETVSSSLTCIALVSPDPMAAESGVGMFTQWEKIEEPVCDKVMTSMYGGDSREREEQPATASQSGVDAGDDSNSDQWMDYLNLDGGEEAVEVDDDRNLAPLEKDAEVDDDRNLDQPAEKEVAAAKVDGDRIAALQEKARLRILDFLPIKSVILMGSLSKRWREIYSLYWRDVAVDVKLPTDGDALSKLKEREEQEPKRRLRYFSLLVVERKKVEREYFNSCLEYAGKCSPEVIHISDRREADRKFKMHLTSKQLVRLSLIGVTFSHFQGKLCEGVSFPTLEEIHIKNSVINQMTDLKNLVGACTILRVLDLRGCKSITHIDVETAGEHLMSLTVMDCDRVRRLTAGNHLRSFRYSGNFLRLLSLPDNDSLTDLFIGFPGSQSTPGPENSFKRLPDLSNLTFLTLCSTSLRAVTMAGNTIQTSLRSLRELQLLMFKLEPINLSDVREFLNTCGYYPQLTKLFVQLPETDSKITQNTSSENVEGEQQDGFEKLDVVKMTNFKYDWNEIQLLQFLFQKAKLLQKLILVRPKPVPADRVWRLQVPATVQEEEGPAAAPGWWVGGVDAVLGGRGGGPRRREQWSTRMATRARVELTSGRTVKAWTTLPQTTAGLENWGKAPVNEVGPKQHQACETNRKRLAFWPRLFLPIRNPNQAQWLLGVSEKAEGERGAAGVTMKLTAVRAAGDGAPIRRRNRRHLQPGGAATSRRYGGGEAAKVVVDRIMALLLGLRSFRYSSTVAGAAVASRRRQEEREKQRGRSGGGERRAAAMPHKSGGVSGAGTISVPKTRLGYGGEAPPKMDRISALSKEARLRIMSFLPAKSVMLMGSISSGWRKLWREYWPEVSVTLALGHRNWEQQLGLLRQRRRGRGRRLLRFSLTIENGNDYSALKMEDVNFCIDYAADCSAEEIHIENIPRWRGLSFRFEQTSRQLVRLSLIGVEVFRLRRTGGLFPTLKEIRIHSTKLSDNNLCSIVSRCPNLRVLDLRRCDYINHIDFKCARAQPQLMSLTVAECPKVTDISAGKLGGLRSLLYTGGFLTSLYLPGKNSLADVCICFGCSGAPPLYNKWFKALPDLSNLTVLTLCSVFLRSVSIMRDAGNDVKLSNLRSLRELQLRMFGMKTINLSDIYGFLKTCRYPRLKMLFVHVITVAKSITLACAQTQLLLYYFLLMILSYILPLCFQLPAKGRDSYEDALKEVGEEEPPEESLQELAVVKMTNFKCHCNEIELVHFLFRKANFLQRLILVAPNPIWVYPEPEAGLLHLKKASATVQSGCNSHQTRVTITRSQFLH</sequence>
<dbReference type="Pfam" id="PF23622">
    <property type="entry name" value="LRR_At1g61320_AtMIF1"/>
    <property type="match status" value="1"/>
</dbReference>
<feature type="compositionally biased region" description="Basic and acidic residues" evidence="1">
    <location>
        <begin position="88"/>
        <end position="99"/>
    </location>
</feature>
<evidence type="ECO:0000259" key="3">
    <source>
        <dbReference type="Pfam" id="PF23622"/>
    </source>
</evidence>
<dbReference type="InterPro" id="IPR032675">
    <property type="entry name" value="LRR_dom_sf"/>
</dbReference>
<keyword evidence="2" id="KW-0812">Transmembrane</keyword>
<keyword evidence="2" id="KW-0472">Membrane</keyword>
<dbReference type="SUPFAM" id="SSF52058">
    <property type="entry name" value="L domain-like"/>
    <property type="match status" value="1"/>
</dbReference>
<feature type="region of interest" description="Disordered" evidence="1">
    <location>
        <begin position="868"/>
        <end position="895"/>
    </location>
</feature>
<feature type="transmembrane region" description="Helical" evidence="2">
    <location>
        <begin position="1975"/>
        <end position="1993"/>
    </location>
</feature>
<dbReference type="InterPro" id="IPR055357">
    <property type="entry name" value="LRR_At1g61320_AtMIF1"/>
</dbReference>
<proteinExistence type="predicted"/>
<dbReference type="Gramene" id="OPUNC06G22940.1">
    <property type="protein sequence ID" value="OPUNC06G22940.1"/>
    <property type="gene ID" value="OPUNC06G22940"/>
</dbReference>
<evidence type="ECO:0000256" key="1">
    <source>
        <dbReference type="SAM" id="MobiDB-lite"/>
    </source>
</evidence>
<dbReference type="InterPro" id="IPR036047">
    <property type="entry name" value="F-box-like_dom_sf"/>
</dbReference>
<feature type="domain" description="At1g61320/AtMIF1 LRR" evidence="3">
    <location>
        <begin position="1034"/>
        <end position="1344"/>
    </location>
</feature>
<feature type="compositionally biased region" description="Basic and acidic residues" evidence="1">
    <location>
        <begin position="1563"/>
        <end position="1582"/>
    </location>
</feature>
<feature type="region of interest" description="Disordered" evidence="1">
    <location>
        <begin position="1559"/>
        <end position="1599"/>
    </location>
</feature>
<feature type="compositionally biased region" description="Acidic residues" evidence="1">
    <location>
        <begin position="30"/>
        <end position="40"/>
    </location>
</feature>
<dbReference type="HOGENOM" id="CLU_232369_0_0_1"/>
<keyword evidence="2" id="KW-1133">Transmembrane helix</keyword>
<reference evidence="4" key="2">
    <citation type="submission" date="2018-05" db="EMBL/GenBank/DDBJ databases">
        <title>OpunRS2 (Oryza punctata Reference Sequence Version 2).</title>
        <authorList>
            <person name="Zhang J."/>
            <person name="Kudrna D."/>
            <person name="Lee S."/>
            <person name="Talag J."/>
            <person name="Welchert J."/>
            <person name="Wing R.A."/>
        </authorList>
    </citation>
    <scope>NUCLEOTIDE SEQUENCE [LARGE SCALE GENOMIC DNA]</scope>
</reference>
<dbReference type="SUPFAM" id="SSF81383">
    <property type="entry name" value="F-box domain"/>
    <property type="match status" value="2"/>
</dbReference>
<dbReference type="STRING" id="4537.A0A0E0LEV2"/>
<dbReference type="Gene3D" id="3.80.10.10">
    <property type="entry name" value="Ribonuclease Inhibitor"/>
    <property type="match status" value="3"/>
</dbReference>
<feature type="region of interest" description="Disordered" evidence="1">
    <location>
        <begin position="1"/>
        <end position="74"/>
    </location>
</feature>
<evidence type="ECO:0000313" key="5">
    <source>
        <dbReference type="Proteomes" id="UP000026962"/>
    </source>
</evidence>
<dbReference type="PANTHER" id="PTHR34145:SF65">
    <property type="entry name" value="FBD DOMAIN-CONTAINING PROTEIN"/>
    <property type="match status" value="1"/>
</dbReference>
<evidence type="ECO:0000256" key="2">
    <source>
        <dbReference type="SAM" id="Phobius"/>
    </source>
</evidence>
<feature type="region of interest" description="Disordered" evidence="1">
    <location>
        <begin position="799"/>
        <end position="823"/>
    </location>
</feature>
<keyword evidence="5" id="KW-1185">Reference proteome</keyword>
<feature type="compositionally biased region" description="Basic and acidic residues" evidence="1">
    <location>
        <begin position="41"/>
        <end position="53"/>
    </location>
</feature>
<reference evidence="4" key="1">
    <citation type="submission" date="2015-04" db="UniProtKB">
        <authorList>
            <consortium name="EnsemblPlants"/>
        </authorList>
    </citation>
    <scope>IDENTIFICATION</scope>
</reference>
<dbReference type="eggNOG" id="ENOG502QTMV">
    <property type="taxonomic scope" value="Eukaryota"/>
</dbReference>
<dbReference type="Proteomes" id="UP000026962">
    <property type="component" value="Chromosome 6"/>
</dbReference>
<accession>A0A0E0LEV2</accession>